<protein>
    <recommendedName>
        <fullName evidence="2">DUF4219 domain-containing protein</fullName>
    </recommendedName>
</protein>
<feature type="domain" description="DUF4219" evidence="2">
    <location>
        <begin position="21"/>
        <end position="45"/>
    </location>
</feature>
<dbReference type="AlphaFoldDB" id="A0A978VN56"/>
<dbReference type="InterPro" id="IPR025314">
    <property type="entry name" value="DUF4219"/>
</dbReference>
<dbReference type="EMBL" id="JAEACU010000003">
    <property type="protein sequence ID" value="KAH7536981.1"/>
    <property type="molecule type" value="Genomic_DNA"/>
</dbReference>
<proteinExistence type="predicted"/>
<evidence type="ECO:0000256" key="1">
    <source>
        <dbReference type="SAM" id="MobiDB-lite"/>
    </source>
</evidence>
<dbReference type="Pfam" id="PF13961">
    <property type="entry name" value="DUF4219"/>
    <property type="match status" value="1"/>
</dbReference>
<feature type="compositionally biased region" description="Basic and acidic residues" evidence="1">
    <location>
        <begin position="147"/>
        <end position="164"/>
    </location>
</feature>
<evidence type="ECO:0000259" key="2">
    <source>
        <dbReference type="Pfam" id="PF13961"/>
    </source>
</evidence>
<reference evidence="3" key="1">
    <citation type="journal article" date="2021" name="Front. Plant Sci.">
        <title>Chromosome-Scale Genome Assembly for Chinese Sour Jujube and Insights Into Its Genome Evolution and Domestication Signature.</title>
        <authorList>
            <person name="Shen L.-Y."/>
            <person name="Luo H."/>
            <person name="Wang X.-L."/>
            <person name="Wang X.-M."/>
            <person name="Qiu X.-J."/>
            <person name="Liu H."/>
            <person name="Zhou S.-S."/>
            <person name="Jia K.-H."/>
            <person name="Nie S."/>
            <person name="Bao Y.-T."/>
            <person name="Zhang R.-G."/>
            <person name="Yun Q.-Z."/>
            <person name="Chai Y.-H."/>
            <person name="Lu J.-Y."/>
            <person name="Li Y."/>
            <person name="Zhao S.-W."/>
            <person name="Mao J.-F."/>
            <person name="Jia S.-G."/>
            <person name="Mao Y.-M."/>
        </authorList>
    </citation>
    <scope>NUCLEOTIDE SEQUENCE</scope>
    <source>
        <strain evidence="3">AT0</strain>
        <tissue evidence="3">Leaf</tissue>
    </source>
</reference>
<dbReference type="Proteomes" id="UP000813462">
    <property type="component" value="Unassembled WGS sequence"/>
</dbReference>
<evidence type="ECO:0000313" key="3">
    <source>
        <dbReference type="EMBL" id="KAH7536981.1"/>
    </source>
</evidence>
<sequence>MSTKNRAVLSTEIVPEVLIKKKNYKEWSFRLRTYLKAQDVWDIIEPTSNEAVDYKVWEKKNATALHAIHISCGPDAFSLIEGIPEAKGICIDSSLAIKSDTMSSSKIGGIVPEDLNEETYVDWSARIQTYLLAGDHWDITVESSGDEPPKAGDHEDGDRGEAENRAWRKKNATALHVIQLCFGPLHFL</sequence>
<name>A0A978VN56_ZIZJJ</name>
<gene>
    <name evidence="3" type="ORF">FEM48_Zijuj03G0043600</name>
</gene>
<accession>A0A978VN56</accession>
<feature type="region of interest" description="Disordered" evidence="1">
    <location>
        <begin position="142"/>
        <end position="164"/>
    </location>
</feature>
<organism evidence="3 4">
    <name type="scientific">Ziziphus jujuba var. spinosa</name>
    <dbReference type="NCBI Taxonomy" id="714518"/>
    <lineage>
        <taxon>Eukaryota</taxon>
        <taxon>Viridiplantae</taxon>
        <taxon>Streptophyta</taxon>
        <taxon>Embryophyta</taxon>
        <taxon>Tracheophyta</taxon>
        <taxon>Spermatophyta</taxon>
        <taxon>Magnoliopsida</taxon>
        <taxon>eudicotyledons</taxon>
        <taxon>Gunneridae</taxon>
        <taxon>Pentapetalae</taxon>
        <taxon>rosids</taxon>
        <taxon>fabids</taxon>
        <taxon>Rosales</taxon>
        <taxon>Rhamnaceae</taxon>
        <taxon>Paliureae</taxon>
        <taxon>Ziziphus</taxon>
    </lineage>
</organism>
<evidence type="ECO:0000313" key="4">
    <source>
        <dbReference type="Proteomes" id="UP000813462"/>
    </source>
</evidence>
<comment type="caution">
    <text evidence="3">The sequence shown here is derived from an EMBL/GenBank/DDBJ whole genome shotgun (WGS) entry which is preliminary data.</text>
</comment>